<organism evidence="1 2">
    <name type="scientific">Myroides pelagicus</name>
    <dbReference type="NCBI Taxonomy" id="270914"/>
    <lineage>
        <taxon>Bacteria</taxon>
        <taxon>Pseudomonadati</taxon>
        <taxon>Bacteroidota</taxon>
        <taxon>Flavobacteriia</taxon>
        <taxon>Flavobacteriales</taxon>
        <taxon>Flavobacteriaceae</taxon>
        <taxon>Myroides</taxon>
    </lineage>
</organism>
<accession>A0A7K1GS01</accession>
<dbReference type="OrthoDB" id="1430251at2"/>
<dbReference type="Proteomes" id="UP000488936">
    <property type="component" value="Unassembled WGS sequence"/>
</dbReference>
<comment type="caution">
    <text evidence="1">The sequence shown here is derived from an EMBL/GenBank/DDBJ whole genome shotgun (WGS) entry which is preliminary data.</text>
</comment>
<dbReference type="RefSeq" id="WP_155036710.1">
    <property type="nucleotide sequence ID" value="NZ_JAYMMG010000038.1"/>
</dbReference>
<evidence type="ECO:0000313" key="2">
    <source>
        <dbReference type="Proteomes" id="UP000488936"/>
    </source>
</evidence>
<dbReference type="Gene3D" id="2.60.40.1120">
    <property type="entry name" value="Carboxypeptidase-like, regulatory domain"/>
    <property type="match status" value="1"/>
</dbReference>
<keyword evidence="2" id="KW-1185">Reference proteome</keyword>
<proteinExistence type="predicted"/>
<dbReference type="EMBL" id="WMJY01000038">
    <property type="protein sequence ID" value="MTH30734.1"/>
    <property type="molecule type" value="Genomic_DNA"/>
</dbReference>
<evidence type="ECO:0000313" key="1">
    <source>
        <dbReference type="EMBL" id="MTH30734.1"/>
    </source>
</evidence>
<dbReference type="AlphaFoldDB" id="A0A7K1GS01"/>
<reference evidence="1 2" key="1">
    <citation type="journal article" date="2006" name="Int. J. Syst. Evol. Microbiol.">
        <title>Myroides pelagicus sp. nov., isolated from seawater in Thailand.</title>
        <authorList>
            <person name="Yoon J."/>
            <person name="Maneerat S."/>
            <person name="Kawai F."/>
            <person name="Yokota A."/>
        </authorList>
    </citation>
    <scope>NUCLEOTIDE SEQUENCE [LARGE SCALE GENOMIC DNA]</scope>
    <source>
        <strain evidence="1 2">SM1T</strain>
    </source>
</reference>
<protein>
    <submittedName>
        <fullName evidence="1">Uncharacterized protein</fullName>
    </submittedName>
</protein>
<sequence>MLITIGGLGLSCSKDDNGTNVPEEAKQIVLKANSQSITVGEAVSFTALVDGKTLEGVKLYNADKEISNSYTFEKAGTFNVAAKKEGYKDSVSISIVVKEKQEAKYPPKLTLVTNPNSIYANELIELNVTDKDNNPLDGAILIFEGSETNLTSEGGMYQISIKYRGTYTLQARYDDMDSNEVVVTVVDKNPAVGNGEFLFNGKTYKSTSAATVLKGFYKDDDGNIVIGWQEELYSEDGFLAIVIYYTDAEATEDGNYKPVLPTVDNTKLAFGGVLDENDNLLG</sequence>
<name>A0A7K1GS01_9FLAO</name>
<dbReference type="SUPFAM" id="SSF49464">
    <property type="entry name" value="Carboxypeptidase regulatory domain-like"/>
    <property type="match status" value="1"/>
</dbReference>
<gene>
    <name evidence="1" type="ORF">GJV77_12630</name>
</gene>
<dbReference type="InterPro" id="IPR008969">
    <property type="entry name" value="CarboxyPept-like_regulatory"/>
</dbReference>